<feature type="compositionally biased region" description="Low complexity" evidence="1">
    <location>
        <begin position="171"/>
        <end position="182"/>
    </location>
</feature>
<dbReference type="Proteomes" id="UP000791440">
    <property type="component" value="Unassembled WGS sequence"/>
</dbReference>
<comment type="caution">
    <text evidence="2">The sequence shown here is derived from an EMBL/GenBank/DDBJ whole genome shotgun (WGS) entry which is preliminary data.</text>
</comment>
<protein>
    <submittedName>
        <fullName evidence="2">Uncharacterized protein</fullName>
    </submittedName>
</protein>
<reference evidence="2" key="2">
    <citation type="submission" date="2020-12" db="EMBL/GenBank/DDBJ databases">
        <authorList>
            <person name="Kanost M."/>
        </authorList>
    </citation>
    <scope>NUCLEOTIDE SEQUENCE</scope>
</reference>
<evidence type="ECO:0000256" key="1">
    <source>
        <dbReference type="SAM" id="MobiDB-lite"/>
    </source>
</evidence>
<evidence type="ECO:0000313" key="3">
    <source>
        <dbReference type="Proteomes" id="UP000791440"/>
    </source>
</evidence>
<accession>A0A921YQI7</accession>
<reference evidence="2" key="1">
    <citation type="journal article" date="2016" name="Insect Biochem. Mol. Biol.">
        <title>Multifaceted biological insights from a draft genome sequence of the tobacco hornworm moth, Manduca sexta.</title>
        <authorList>
            <person name="Kanost M.R."/>
            <person name="Arrese E.L."/>
            <person name="Cao X."/>
            <person name="Chen Y.R."/>
            <person name="Chellapilla S."/>
            <person name="Goldsmith M.R."/>
            <person name="Grosse-Wilde E."/>
            <person name="Heckel D.G."/>
            <person name="Herndon N."/>
            <person name="Jiang H."/>
            <person name="Papanicolaou A."/>
            <person name="Qu J."/>
            <person name="Soulages J.L."/>
            <person name="Vogel H."/>
            <person name="Walters J."/>
            <person name="Waterhouse R.M."/>
            <person name="Ahn S.J."/>
            <person name="Almeida F.C."/>
            <person name="An C."/>
            <person name="Aqrawi P."/>
            <person name="Bretschneider A."/>
            <person name="Bryant W.B."/>
            <person name="Bucks S."/>
            <person name="Chao H."/>
            <person name="Chevignon G."/>
            <person name="Christen J.M."/>
            <person name="Clarke D.F."/>
            <person name="Dittmer N.T."/>
            <person name="Ferguson L.C.F."/>
            <person name="Garavelou S."/>
            <person name="Gordon K.H.J."/>
            <person name="Gunaratna R.T."/>
            <person name="Han Y."/>
            <person name="Hauser F."/>
            <person name="He Y."/>
            <person name="Heidel-Fischer H."/>
            <person name="Hirsh A."/>
            <person name="Hu Y."/>
            <person name="Jiang H."/>
            <person name="Kalra D."/>
            <person name="Klinner C."/>
            <person name="Konig C."/>
            <person name="Kovar C."/>
            <person name="Kroll A.R."/>
            <person name="Kuwar S.S."/>
            <person name="Lee S.L."/>
            <person name="Lehman R."/>
            <person name="Li K."/>
            <person name="Li Z."/>
            <person name="Liang H."/>
            <person name="Lovelace S."/>
            <person name="Lu Z."/>
            <person name="Mansfield J.H."/>
            <person name="McCulloch K.J."/>
            <person name="Mathew T."/>
            <person name="Morton B."/>
            <person name="Muzny D.M."/>
            <person name="Neunemann D."/>
            <person name="Ongeri F."/>
            <person name="Pauchet Y."/>
            <person name="Pu L.L."/>
            <person name="Pyrousis I."/>
            <person name="Rao X.J."/>
            <person name="Redding A."/>
            <person name="Roesel C."/>
            <person name="Sanchez-Gracia A."/>
            <person name="Schaack S."/>
            <person name="Shukla A."/>
            <person name="Tetreau G."/>
            <person name="Wang Y."/>
            <person name="Xiong G.H."/>
            <person name="Traut W."/>
            <person name="Walsh T.K."/>
            <person name="Worley K.C."/>
            <person name="Wu D."/>
            <person name="Wu W."/>
            <person name="Wu Y.Q."/>
            <person name="Zhang X."/>
            <person name="Zou Z."/>
            <person name="Zucker H."/>
            <person name="Briscoe A.D."/>
            <person name="Burmester T."/>
            <person name="Clem R.J."/>
            <person name="Feyereisen R."/>
            <person name="Grimmelikhuijzen C.J.P."/>
            <person name="Hamodrakas S.J."/>
            <person name="Hansson B.S."/>
            <person name="Huguet E."/>
            <person name="Jermiin L.S."/>
            <person name="Lan Q."/>
            <person name="Lehman H.K."/>
            <person name="Lorenzen M."/>
            <person name="Merzendorfer H."/>
            <person name="Michalopoulos I."/>
            <person name="Morton D.B."/>
            <person name="Muthukrishnan S."/>
            <person name="Oakeshott J.G."/>
            <person name="Palmer W."/>
            <person name="Park Y."/>
            <person name="Passarelli A.L."/>
            <person name="Rozas J."/>
            <person name="Schwartz L.M."/>
            <person name="Smith W."/>
            <person name="Southgate A."/>
            <person name="Vilcinskas A."/>
            <person name="Vogt R."/>
            <person name="Wang P."/>
            <person name="Werren J."/>
            <person name="Yu X.Q."/>
            <person name="Zhou J.J."/>
            <person name="Brown S.J."/>
            <person name="Scherer S.E."/>
            <person name="Richards S."/>
            <person name="Blissard G.W."/>
        </authorList>
    </citation>
    <scope>NUCLEOTIDE SEQUENCE</scope>
</reference>
<evidence type="ECO:0000313" key="2">
    <source>
        <dbReference type="EMBL" id="KAG6443971.1"/>
    </source>
</evidence>
<sequence length="286" mass="31234">MSVDIISDPKREVKDVYPVVKANMLPKTNSPALVNNIFPKMNADSNNIKFEPLGKTRYAVPNKADSSKSSVKKVLQAIQDTEIEHLSRNTPKISQNPALKKHSRTHDSFINSDSNCVVNKLYGLPVFHSTMDSSNVPSSSRLPNQTSSIALNSSVPLDQVDISRSSNPIASTSKTFNKSTSKVRTTKTPSIPNSLYPTLSDQTIFLSNVTPVTVISTEFTSKTAVSEGPTQPLHTFIPSSIPDAQASWSLSYVGPPSYATIDPRKLQKIYVTPAVFARGTDLRTKL</sequence>
<dbReference type="AlphaFoldDB" id="A0A921YQI7"/>
<organism evidence="2 3">
    <name type="scientific">Manduca sexta</name>
    <name type="common">Tobacco hawkmoth</name>
    <name type="synonym">Tobacco hornworm</name>
    <dbReference type="NCBI Taxonomy" id="7130"/>
    <lineage>
        <taxon>Eukaryota</taxon>
        <taxon>Metazoa</taxon>
        <taxon>Ecdysozoa</taxon>
        <taxon>Arthropoda</taxon>
        <taxon>Hexapoda</taxon>
        <taxon>Insecta</taxon>
        <taxon>Pterygota</taxon>
        <taxon>Neoptera</taxon>
        <taxon>Endopterygota</taxon>
        <taxon>Lepidoptera</taxon>
        <taxon>Glossata</taxon>
        <taxon>Ditrysia</taxon>
        <taxon>Bombycoidea</taxon>
        <taxon>Sphingidae</taxon>
        <taxon>Sphinginae</taxon>
        <taxon>Sphingini</taxon>
        <taxon>Manduca</taxon>
    </lineage>
</organism>
<gene>
    <name evidence="2" type="ORF">O3G_MSEX003117</name>
</gene>
<keyword evidence="3" id="KW-1185">Reference proteome</keyword>
<dbReference type="EMBL" id="JH668306">
    <property type="protein sequence ID" value="KAG6443971.1"/>
    <property type="molecule type" value="Genomic_DNA"/>
</dbReference>
<feature type="region of interest" description="Disordered" evidence="1">
    <location>
        <begin position="165"/>
        <end position="192"/>
    </location>
</feature>
<name>A0A921YQI7_MANSE</name>
<proteinExistence type="predicted"/>